<dbReference type="Gene3D" id="2.40.400.10">
    <property type="entry name" value="Acetoacetate decarboxylase-like"/>
    <property type="match status" value="1"/>
</dbReference>
<evidence type="ECO:0000313" key="2">
    <source>
        <dbReference type="Proteomes" id="UP000320338"/>
    </source>
</evidence>
<dbReference type="OrthoDB" id="1633687at2"/>
<evidence type="ECO:0008006" key="3">
    <source>
        <dbReference type="Google" id="ProtNLM"/>
    </source>
</evidence>
<comment type="caution">
    <text evidence="1">The sequence shown here is derived from an EMBL/GenBank/DDBJ whole genome shotgun (WGS) entry which is preliminary data.</text>
</comment>
<dbReference type="Pfam" id="PF06314">
    <property type="entry name" value="ADC"/>
    <property type="match status" value="1"/>
</dbReference>
<dbReference type="EMBL" id="BJNG01000030">
    <property type="protein sequence ID" value="GEC21151.1"/>
    <property type="molecule type" value="Genomic_DNA"/>
</dbReference>
<reference evidence="1 2" key="1">
    <citation type="submission" date="2019-06" db="EMBL/GenBank/DDBJ databases">
        <title>Whole genome shotgun sequence of Pseudonocardia hydrocarbonoxydans NBRC 14498.</title>
        <authorList>
            <person name="Hosoyama A."/>
            <person name="Uohara A."/>
            <person name="Ohji S."/>
            <person name="Ichikawa N."/>
        </authorList>
    </citation>
    <scope>NUCLEOTIDE SEQUENCE [LARGE SCALE GENOMIC DNA]</scope>
    <source>
        <strain evidence="1 2">NBRC 14498</strain>
    </source>
</reference>
<gene>
    <name evidence="1" type="ORF">PHY01_34340</name>
</gene>
<dbReference type="InterPro" id="IPR023375">
    <property type="entry name" value="ADC_dom_sf"/>
</dbReference>
<dbReference type="RefSeq" id="WP_141279855.1">
    <property type="nucleotide sequence ID" value="NZ_BAAARZ010000009.1"/>
</dbReference>
<proteinExistence type="predicted"/>
<dbReference type="Proteomes" id="UP000320338">
    <property type="component" value="Unassembled WGS sequence"/>
</dbReference>
<dbReference type="SUPFAM" id="SSF160104">
    <property type="entry name" value="Acetoacetate decarboxylase-like"/>
    <property type="match status" value="1"/>
</dbReference>
<dbReference type="InterPro" id="IPR010451">
    <property type="entry name" value="Acetoacetate_decarboxylase"/>
</dbReference>
<name>A0A4Y3WS83_9PSEU</name>
<sequence>MATQLDDGSWEVQGRRLRFTVRIGEASAACATYLVRTAGVRALLTGTGLEPVSVAGRTPLFLVLVDYRVNDLGDYDEAGVAFLVRHRGRTGTYIHQLPVTQTFTMEAGRALWGLPKWLARAELGIDGADATCHLADDTGRPVLTAALHAALRLPGTLRGAVTALAPHDGGVLASAVRARIGGIRVGRGASVALGSGHPMADELRALGLPRRPLLTVVAGRVAFDMDPATAHPR</sequence>
<dbReference type="AlphaFoldDB" id="A0A4Y3WS83"/>
<accession>A0A4Y3WS83</accession>
<protein>
    <recommendedName>
        <fullName evidence="3">Acetoacetate decarboxylase</fullName>
    </recommendedName>
</protein>
<organism evidence="1 2">
    <name type="scientific">Pseudonocardia hydrocarbonoxydans</name>
    <dbReference type="NCBI Taxonomy" id="76726"/>
    <lineage>
        <taxon>Bacteria</taxon>
        <taxon>Bacillati</taxon>
        <taxon>Actinomycetota</taxon>
        <taxon>Actinomycetes</taxon>
        <taxon>Pseudonocardiales</taxon>
        <taxon>Pseudonocardiaceae</taxon>
        <taxon>Pseudonocardia</taxon>
    </lineage>
</organism>
<keyword evidence="2" id="KW-1185">Reference proteome</keyword>
<dbReference type="GO" id="GO:0016829">
    <property type="term" value="F:lyase activity"/>
    <property type="evidence" value="ECO:0007669"/>
    <property type="project" value="InterPro"/>
</dbReference>
<evidence type="ECO:0000313" key="1">
    <source>
        <dbReference type="EMBL" id="GEC21151.1"/>
    </source>
</evidence>